<dbReference type="Gene3D" id="1.10.287.70">
    <property type="match status" value="2"/>
</dbReference>
<evidence type="ECO:0000256" key="5">
    <source>
        <dbReference type="SAM" id="MobiDB-lite"/>
    </source>
</evidence>
<dbReference type="InterPro" id="IPR005821">
    <property type="entry name" value="Ion_trans_dom"/>
</dbReference>
<gene>
    <name evidence="8" type="ORF">FCC1311_025462</name>
</gene>
<evidence type="ECO:0000256" key="3">
    <source>
        <dbReference type="ARBA" id="ARBA00022989"/>
    </source>
</evidence>
<feature type="transmembrane region" description="Helical" evidence="6">
    <location>
        <begin position="853"/>
        <end position="881"/>
    </location>
</feature>
<proteinExistence type="predicted"/>
<reference evidence="8 9" key="1">
    <citation type="submission" date="2017-12" db="EMBL/GenBank/DDBJ databases">
        <title>Sequencing, de novo assembly and annotation of complete genome of a new Thraustochytrid species, strain FCC1311.</title>
        <authorList>
            <person name="Sedici K."/>
            <person name="Godart F."/>
            <person name="Aiese Cigliano R."/>
            <person name="Sanseverino W."/>
            <person name="Barakat M."/>
            <person name="Ortet P."/>
            <person name="Marechal E."/>
            <person name="Cagnac O."/>
            <person name="Amato A."/>
        </authorList>
    </citation>
    <scope>NUCLEOTIDE SEQUENCE [LARGE SCALE GENOMIC DNA]</scope>
</reference>
<dbReference type="EMBL" id="BEYU01000019">
    <property type="protein sequence ID" value="GBG26325.1"/>
    <property type="molecule type" value="Genomic_DNA"/>
</dbReference>
<comment type="caution">
    <text evidence="8">The sequence shown here is derived from an EMBL/GenBank/DDBJ whole genome shotgun (WGS) entry which is preliminary data.</text>
</comment>
<keyword evidence="3 6" id="KW-1133">Transmembrane helix</keyword>
<dbReference type="PANTHER" id="PTHR46726:SF1">
    <property type="entry name" value="TWO-PORE CALCIUM CHANNEL 3"/>
    <property type="match status" value="1"/>
</dbReference>
<dbReference type="Proteomes" id="UP000241890">
    <property type="component" value="Unassembled WGS sequence"/>
</dbReference>
<keyword evidence="9" id="KW-1185">Reference proteome</keyword>
<evidence type="ECO:0000259" key="7">
    <source>
        <dbReference type="Pfam" id="PF00520"/>
    </source>
</evidence>
<keyword evidence="4 6" id="KW-0472">Membrane</keyword>
<feature type="transmembrane region" description="Helical" evidence="6">
    <location>
        <begin position="481"/>
        <end position="504"/>
    </location>
</feature>
<evidence type="ECO:0000313" key="8">
    <source>
        <dbReference type="EMBL" id="GBG26325.1"/>
    </source>
</evidence>
<evidence type="ECO:0000313" key="9">
    <source>
        <dbReference type="Proteomes" id="UP000241890"/>
    </source>
</evidence>
<dbReference type="Pfam" id="PF00520">
    <property type="entry name" value="Ion_trans"/>
    <property type="match status" value="2"/>
</dbReference>
<dbReference type="PANTHER" id="PTHR46726">
    <property type="entry name" value="TWO PORE CHANNEL 3"/>
    <property type="match status" value="1"/>
</dbReference>
<feature type="transmembrane region" description="Helical" evidence="6">
    <location>
        <begin position="322"/>
        <end position="340"/>
    </location>
</feature>
<organism evidence="8 9">
    <name type="scientific">Hondaea fermentalgiana</name>
    <dbReference type="NCBI Taxonomy" id="2315210"/>
    <lineage>
        <taxon>Eukaryota</taxon>
        <taxon>Sar</taxon>
        <taxon>Stramenopiles</taxon>
        <taxon>Bigyra</taxon>
        <taxon>Labyrinthulomycetes</taxon>
        <taxon>Thraustochytrida</taxon>
        <taxon>Thraustochytriidae</taxon>
        <taxon>Hondaea</taxon>
    </lineage>
</organism>
<dbReference type="AlphaFoldDB" id="A0A2R5G721"/>
<evidence type="ECO:0000256" key="4">
    <source>
        <dbReference type="ARBA" id="ARBA00023136"/>
    </source>
</evidence>
<sequence length="1108" mass="124121">MPSHEDHSVDPQDLIQAGLDKSTKIVVKKVKELEQEASATLNKVETDVDSIQRKAGVLIQKVTEKAPDDPELSKRKDATDEDDNFYSLYRRFERKFSAELMAFYNDSTTKLINNGTCPPLHTSDAPYRIHVYAGVVCPISIGFLIMLGSIPETKLTFPRLEKVYTIALNRAGGTHDAEERRAGERMALLEGSTSTNSNHGGVSHAPGATGGGLTSGYQSLPNIADARARRSGRLGSALDYSDMSDDDLELKRRMHAVHVAAMYIRAALFDRRISFLTDPDSLWYVRVYESSGMRALVDASLLGYLLITFYEKNDGSQPAWTYVVETFAWTFLAVMFSLRVRFTDLKQLQRSLFAKIHAFALTVALIDLIASIYMNAVAHHPYYRYARVVRPLLQLEYSHLVRRRVIDILRTCWRVRAAFLLLAFEITFFAVVAIFLFYGSEEGDQFFNSMGESIVTLVILLSTCNSPSVMVPAYESNPWSALFFVCFLVVSVFLMLNLLLAVIYKEHRRHLLHEAKRQAVRKRACTSAAFRVLRQESMHSLAPALRPTSFGPVGVPDGLVADLLVDLGVNVEDAPLLVSLLGEGRTPGFVFRDDFEDVLLVLHFTIKEHASEEEEVDAFFGDNDMIANEDAEGAGAGAGATQDGTNAASGEGNFNVSGRSFFNGSPMSRTRSDVAATPMSGHLSEAEISSPGSLSRPANVRRSKPMSRSRQIAIRLVKHEIWIPCIGRARTLDLAVNTLLIVSGLITVTALSVDIDVVIYDDPLPFRIINRCCTLLFATEIAVRVHAASPRRFFESAWNTFEFIIVSASLIGTLSQVFTPKLSGHTHLLLFLRKLRLLRLLRSVPQFRLLTEMIVYLLPALYIFSRVIFFFMYIIAIVAMGTLDMQLQDASDFAATNFLTFANALLTLFQLMVVNDWNKTMRAYYAATGNPLVYVFFIANYLFSVMVVLNVVTSFALEALDKNIADFALLQDAVPAGDANSISSTERLELQMREQARLQQRRQNSRRERDLFQGRQSRVGLAASVGDDRSDRELKRTFSYVERLQTVRKVNRVVRAAPRESHLVRLLRDVFDNEMDEPTIAEINQELRRNGLSNLLSRPAQRDDVSTS</sequence>
<dbReference type="OrthoDB" id="416585at2759"/>
<feature type="transmembrane region" description="Helical" evidence="6">
    <location>
        <begin position="417"/>
        <end position="438"/>
    </location>
</feature>
<name>A0A2R5G721_9STRA</name>
<feature type="region of interest" description="Disordered" evidence="5">
    <location>
        <begin position="671"/>
        <end position="706"/>
    </location>
</feature>
<dbReference type="SUPFAM" id="SSF81324">
    <property type="entry name" value="Voltage-gated potassium channels"/>
    <property type="match status" value="2"/>
</dbReference>
<dbReference type="GO" id="GO:0016020">
    <property type="term" value="C:membrane"/>
    <property type="evidence" value="ECO:0007669"/>
    <property type="project" value="UniProtKB-SubCell"/>
</dbReference>
<evidence type="ECO:0000256" key="2">
    <source>
        <dbReference type="ARBA" id="ARBA00022692"/>
    </source>
</evidence>
<feature type="domain" description="Ion transport" evidence="7">
    <location>
        <begin position="764"/>
        <end position="957"/>
    </location>
</feature>
<dbReference type="InParanoid" id="A0A2R5G721"/>
<accession>A0A2R5G721</accession>
<dbReference type="Gene3D" id="1.20.120.350">
    <property type="entry name" value="Voltage-gated potassium channels. Chain C"/>
    <property type="match status" value="1"/>
</dbReference>
<feature type="domain" description="Ion transport" evidence="7">
    <location>
        <begin position="309"/>
        <end position="504"/>
    </location>
</feature>
<keyword evidence="2 6" id="KW-0812">Transmembrane</keyword>
<evidence type="ECO:0000256" key="6">
    <source>
        <dbReference type="SAM" id="Phobius"/>
    </source>
</evidence>
<feature type="transmembrane region" description="Helical" evidence="6">
    <location>
        <begin position="352"/>
        <end position="374"/>
    </location>
</feature>
<protein>
    <submittedName>
        <fullName evidence="8">Two pore calcium channel protein 1</fullName>
    </submittedName>
</protein>
<dbReference type="GO" id="GO:0005216">
    <property type="term" value="F:monoatomic ion channel activity"/>
    <property type="evidence" value="ECO:0007669"/>
    <property type="project" value="InterPro"/>
</dbReference>
<feature type="transmembrane region" description="Helical" evidence="6">
    <location>
        <begin position="933"/>
        <end position="957"/>
    </location>
</feature>
<feature type="transmembrane region" description="Helical" evidence="6">
    <location>
        <begin position="129"/>
        <end position="150"/>
    </location>
</feature>
<comment type="subcellular location">
    <subcellularLocation>
        <location evidence="1">Membrane</location>
        <topology evidence="1">Multi-pass membrane protein</topology>
    </subcellularLocation>
</comment>
<evidence type="ECO:0000256" key="1">
    <source>
        <dbReference type="ARBA" id="ARBA00004141"/>
    </source>
</evidence>
<feature type="transmembrane region" description="Helical" evidence="6">
    <location>
        <begin position="893"/>
        <end position="913"/>
    </location>
</feature>
<dbReference type="InterPro" id="IPR027359">
    <property type="entry name" value="Volt_channel_dom_sf"/>
</dbReference>